<sequence>MSVDQFFKNIYHDLYYDVYKAVGGSLEDEAVNWPLYLSKLASTGIKIIVLLVILGVVYRLSLLLINSARFIAKDSKYSQSLRLIARLMWLFSSLLAVMSQLNFEPETVKATAKAGIWSVIFYMAWYNLGYLMQKMLKNYGLNASIEQLLHNLLSMLIIVLWIASVMSQFGFDIVSVVAGLGIAGIAVGFAAQATLANFIAGITILIEQSFQVGDWVSINDKEGKVVQIALRTTQILTRDNITVIFPNSTVASAEVINLTAKNLIRFDIEVRIALEADIKSARAIILDILANTKEVLERPAPTATVDKIGDFGVFFIVRFWVNPPHVSRMPFIKENLREQIKVALDDAGIATPYPHMQLLMPSAMLSAMSSEAAPSVKTSP</sequence>
<dbReference type="InterPro" id="IPR010920">
    <property type="entry name" value="LSM_dom_sf"/>
</dbReference>
<dbReference type="GO" id="GO:0005886">
    <property type="term" value="C:plasma membrane"/>
    <property type="evidence" value="ECO:0007669"/>
    <property type="project" value="UniProtKB-SubCell"/>
</dbReference>
<dbReference type="SUPFAM" id="SSF82861">
    <property type="entry name" value="Mechanosensitive channel protein MscS (YggB), transmembrane region"/>
    <property type="match status" value="1"/>
</dbReference>
<keyword evidence="4 7" id="KW-0812">Transmembrane</keyword>
<dbReference type="Gene3D" id="3.30.70.100">
    <property type="match status" value="1"/>
</dbReference>
<dbReference type="Gene3D" id="1.10.287.1260">
    <property type="match status" value="1"/>
</dbReference>
<dbReference type="InterPro" id="IPR045275">
    <property type="entry name" value="MscS_archaea/bacteria_type"/>
</dbReference>
<dbReference type="InterPro" id="IPR049142">
    <property type="entry name" value="MS_channel_1st"/>
</dbReference>
<proteinExistence type="inferred from homology"/>
<dbReference type="Proteomes" id="UP000229340">
    <property type="component" value="Chromosome"/>
</dbReference>
<feature type="transmembrane region" description="Helical" evidence="7">
    <location>
        <begin position="83"/>
        <end position="103"/>
    </location>
</feature>
<feature type="transmembrane region" description="Helical" evidence="7">
    <location>
        <begin position="115"/>
        <end position="132"/>
    </location>
</feature>
<keyword evidence="7" id="KW-0813">Transport</keyword>
<dbReference type="EMBL" id="CP024443">
    <property type="protein sequence ID" value="ATR78787.1"/>
    <property type="molecule type" value="Genomic_DNA"/>
</dbReference>
<dbReference type="Gene3D" id="2.30.30.60">
    <property type="match status" value="1"/>
</dbReference>
<dbReference type="InterPro" id="IPR049278">
    <property type="entry name" value="MS_channel_C"/>
</dbReference>
<evidence type="ECO:0000256" key="3">
    <source>
        <dbReference type="ARBA" id="ARBA00022475"/>
    </source>
</evidence>
<feature type="transmembrane region" description="Helical" evidence="7">
    <location>
        <begin position="43"/>
        <end position="62"/>
    </location>
</feature>
<dbReference type="SUPFAM" id="SSF50182">
    <property type="entry name" value="Sm-like ribonucleoproteins"/>
    <property type="match status" value="1"/>
</dbReference>
<feature type="transmembrane region" description="Helical" evidence="7">
    <location>
        <begin position="152"/>
        <end position="171"/>
    </location>
</feature>
<dbReference type="Pfam" id="PF21082">
    <property type="entry name" value="MS_channel_3rd"/>
    <property type="match status" value="1"/>
</dbReference>
<dbReference type="AlphaFoldDB" id="A0A2D2LUU0"/>
<organism evidence="11 12">
    <name type="scientific">Faucicola osloensis</name>
    <name type="common">Moraxella osloensis</name>
    <dbReference type="NCBI Taxonomy" id="34062"/>
    <lineage>
        <taxon>Bacteria</taxon>
        <taxon>Pseudomonadati</taxon>
        <taxon>Pseudomonadota</taxon>
        <taxon>Gammaproteobacteria</taxon>
        <taxon>Moraxellales</taxon>
        <taxon>Moraxellaceae</taxon>
        <taxon>Faucicola</taxon>
    </lineage>
</organism>
<keyword evidence="6 7" id="KW-0472">Membrane</keyword>
<evidence type="ECO:0000256" key="1">
    <source>
        <dbReference type="ARBA" id="ARBA00004651"/>
    </source>
</evidence>
<evidence type="ECO:0000259" key="10">
    <source>
        <dbReference type="Pfam" id="PF21088"/>
    </source>
</evidence>
<evidence type="ECO:0000256" key="2">
    <source>
        <dbReference type="ARBA" id="ARBA00008017"/>
    </source>
</evidence>
<evidence type="ECO:0000259" key="8">
    <source>
        <dbReference type="Pfam" id="PF00924"/>
    </source>
</evidence>
<keyword evidence="3" id="KW-1003">Cell membrane</keyword>
<feature type="transmembrane region" description="Helical" evidence="7">
    <location>
        <begin position="177"/>
        <end position="200"/>
    </location>
</feature>
<dbReference type="STRING" id="34062.AXE82_01770"/>
<comment type="caution">
    <text evidence="7">Lacks conserved residue(s) required for the propagation of feature annotation.</text>
</comment>
<dbReference type="InterPro" id="IPR011014">
    <property type="entry name" value="MscS_channel_TM-2"/>
</dbReference>
<evidence type="ECO:0000256" key="4">
    <source>
        <dbReference type="ARBA" id="ARBA00022692"/>
    </source>
</evidence>
<gene>
    <name evidence="11" type="ORF">NP7_05655</name>
</gene>
<dbReference type="InterPro" id="IPR023408">
    <property type="entry name" value="MscS_beta-dom_sf"/>
</dbReference>
<accession>A0A2D2LUU0</accession>
<comment type="similarity">
    <text evidence="2 7">Belongs to the MscS (TC 1.A.23) family.</text>
</comment>
<comment type="function">
    <text evidence="7">Mechanosensitive channel that participates in the regulation of osmotic pressure changes within the cell, opening in response to stretch forces in the membrane lipid bilayer, without the need for other proteins. Contributes to normal resistance to hypoosmotic shock. Forms an ion channel of 1.0 nanosiemens conductance with a slight preference for anions.</text>
</comment>
<evidence type="ECO:0000259" key="9">
    <source>
        <dbReference type="Pfam" id="PF21082"/>
    </source>
</evidence>
<dbReference type="SUPFAM" id="SSF82689">
    <property type="entry name" value="Mechanosensitive channel protein MscS (YggB), C-terminal domain"/>
    <property type="match status" value="1"/>
</dbReference>
<evidence type="ECO:0000256" key="6">
    <source>
        <dbReference type="ARBA" id="ARBA00023136"/>
    </source>
</evidence>
<reference evidence="12" key="1">
    <citation type="submission" date="2017-11" db="EMBL/GenBank/DDBJ databases">
        <title>Complete genome sequence of Moraxella osloensis NP7 isolated from human skin.</title>
        <authorList>
            <person name="Lee K."/>
            <person name="Lim J.Y."/>
            <person name="Hwang I."/>
        </authorList>
    </citation>
    <scope>NUCLEOTIDE SEQUENCE [LARGE SCALE GENOMIC DNA]</scope>
    <source>
        <strain evidence="12">NP7</strain>
    </source>
</reference>
<keyword evidence="7" id="KW-0997">Cell inner membrane</keyword>
<dbReference type="Pfam" id="PF00924">
    <property type="entry name" value="MS_channel_2nd"/>
    <property type="match status" value="1"/>
</dbReference>
<evidence type="ECO:0000313" key="12">
    <source>
        <dbReference type="Proteomes" id="UP000229340"/>
    </source>
</evidence>
<dbReference type="InterPro" id="IPR006685">
    <property type="entry name" value="MscS_channel_2nd"/>
</dbReference>
<evidence type="ECO:0000256" key="7">
    <source>
        <dbReference type="RuleBase" id="RU369025"/>
    </source>
</evidence>
<dbReference type="RefSeq" id="WP_100270042.1">
    <property type="nucleotide sequence ID" value="NZ_CP024443.1"/>
</dbReference>
<evidence type="ECO:0000256" key="5">
    <source>
        <dbReference type="ARBA" id="ARBA00022989"/>
    </source>
</evidence>
<keyword evidence="7" id="KW-0407">Ion channel</keyword>
<dbReference type="PANTHER" id="PTHR30221">
    <property type="entry name" value="SMALL-CONDUCTANCE MECHANOSENSITIVE CHANNEL"/>
    <property type="match status" value="1"/>
</dbReference>
<dbReference type="PANTHER" id="PTHR30221:SF1">
    <property type="entry name" value="SMALL-CONDUCTANCE MECHANOSENSITIVE CHANNEL"/>
    <property type="match status" value="1"/>
</dbReference>
<feature type="domain" description="Mechanosensitive ion channel MscS C-terminal" evidence="9">
    <location>
        <begin position="268"/>
        <end position="350"/>
    </location>
</feature>
<dbReference type="Pfam" id="PF21088">
    <property type="entry name" value="MS_channel_1st"/>
    <property type="match status" value="1"/>
</dbReference>
<keyword evidence="5 7" id="KW-1133">Transmembrane helix</keyword>
<keyword evidence="7" id="KW-0406">Ion transport</keyword>
<comment type="subcellular location">
    <subcellularLocation>
        <location evidence="7">Cell inner membrane</location>
        <topology evidence="7">Multi-pass membrane protein</topology>
    </subcellularLocation>
    <subcellularLocation>
        <location evidence="1">Cell membrane</location>
        <topology evidence="1">Multi-pass membrane protein</topology>
    </subcellularLocation>
</comment>
<feature type="domain" description="Mechanosensitive ion channel transmembrane helices 2/3" evidence="10">
    <location>
        <begin position="151"/>
        <end position="192"/>
    </location>
</feature>
<comment type="subunit">
    <text evidence="7">Homoheptamer.</text>
</comment>
<dbReference type="InterPro" id="IPR011066">
    <property type="entry name" value="MscS_channel_C_sf"/>
</dbReference>
<dbReference type="GO" id="GO:0008381">
    <property type="term" value="F:mechanosensitive monoatomic ion channel activity"/>
    <property type="evidence" value="ECO:0007669"/>
    <property type="project" value="InterPro"/>
</dbReference>
<protein>
    <recommendedName>
        <fullName evidence="7">Small-conductance mechanosensitive channel</fullName>
    </recommendedName>
</protein>
<name>A0A2D2LUU0_FAUOS</name>
<feature type="domain" description="Mechanosensitive ion channel MscS" evidence="8">
    <location>
        <begin position="194"/>
        <end position="259"/>
    </location>
</feature>
<evidence type="ECO:0000313" key="11">
    <source>
        <dbReference type="EMBL" id="ATR78787.1"/>
    </source>
</evidence>